<comment type="cofactor">
    <cofactor evidence="1">
        <name>Mg(2+)</name>
        <dbReference type="ChEBI" id="CHEBI:18420"/>
    </cofactor>
</comment>
<accession>A0A7X4GG34</accession>
<dbReference type="InterPro" id="IPR015797">
    <property type="entry name" value="NUDIX_hydrolase-like_dom_sf"/>
</dbReference>
<dbReference type="Pfam" id="PF00293">
    <property type="entry name" value="NUDIX"/>
    <property type="match status" value="1"/>
</dbReference>
<dbReference type="PANTHER" id="PTHR43046:SF12">
    <property type="entry name" value="GDP-MANNOSE MANNOSYL HYDROLASE"/>
    <property type="match status" value="1"/>
</dbReference>
<evidence type="ECO:0000256" key="1">
    <source>
        <dbReference type="ARBA" id="ARBA00001946"/>
    </source>
</evidence>
<comment type="similarity">
    <text evidence="4">Belongs to the Nudix hydrolase family.</text>
</comment>
<dbReference type="CDD" id="cd04685">
    <property type="entry name" value="NUDIX_Hydrolase"/>
    <property type="match status" value="1"/>
</dbReference>
<keyword evidence="3" id="KW-0460">Magnesium</keyword>
<organism evidence="6 7">
    <name type="scientific">Novosphingobium silvae</name>
    <dbReference type="NCBI Taxonomy" id="2692619"/>
    <lineage>
        <taxon>Bacteria</taxon>
        <taxon>Pseudomonadati</taxon>
        <taxon>Pseudomonadota</taxon>
        <taxon>Alphaproteobacteria</taxon>
        <taxon>Sphingomonadales</taxon>
        <taxon>Sphingomonadaceae</taxon>
        <taxon>Novosphingobium</taxon>
    </lineage>
</organism>
<evidence type="ECO:0000256" key="2">
    <source>
        <dbReference type="ARBA" id="ARBA00022801"/>
    </source>
</evidence>
<reference evidence="6 7" key="1">
    <citation type="submission" date="2019-12" db="EMBL/GenBank/DDBJ databases">
        <authorList>
            <person name="Feng G."/>
            <person name="Zhu H."/>
        </authorList>
    </citation>
    <scope>NUCLEOTIDE SEQUENCE [LARGE SCALE GENOMIC DNA]</scope>
    <source>
        <strain evidence="6 7">FGD1</strain>
    </source>
</reference>
<dbReference type="EMBL" id="WVTD01000005">
    <property type="protein sequence ID" value="MYL97908.1"/>
    <property type="molecule type" value="Genomic_DNA"/>
</dbReference>
<name>A0A7X4GG34_9SPHN</name>
<feature type="domain" description="Nudix hydrolase" evidence="5">
    <location>
        <begin position="5"/>
        <end position="145"/>
    </location>
</feature>
<dbReference type="Proteomes" id="UP000465810">
    <property type="component" value="Unassembled WGS sequence"/>
</dbReference>
<gene>
    <name evidence="6" type="ORF">GR702_09005</name>
</gene>
<keyword evidence="7" id="KW-1185">Reference proteome</keyword>
<dbReference type="RefSeq" id="WP_160985553.1">
    <property type="nucleotide sequence ID" value="NZ_WVTD01000005.1"/>
</dbReference>
<evidence type="ECO:0000259" key="5">
    <source>
        <dbReference type="PROSITE" id="PS51462"/>
    </source>
</evidence>
<dbReference type="Gene3D" id="3.90.79.10">
    <property type="entry name" value="Nucleoside Triphosphate Pyrophosphohydrolase"/>
    <property type="match status" value="1"/>
</dbReference>
<evidence type="ECO:0000256" key="4">
    <source>
        <dbReference type="RuleBase" id="RU003476"/>
    </source>
</evidence>
<proteinExistence type="inferred from homology"/>
<dbReference type="PROSITE" id="PS00893">
    <property type="entry name" value="NUDIX_BOX"/>
    <property type="match status" value="1"/>
</dbReference>
<dbReference type="InterPro" id="IPR000086">
    <property type="entry name" value="NUDIX_hydrolase_dom"/>
</dbReference>
<protein>
    <submittedName>
        <fullName evidence="6">NUDIX domain-containing protein</fullName>
    </submittedName>
</protein>
<dbReference type="PROSITE" id="PS51462">
    <property type="entry name" value="NUDIX"/>
    <property type="match status" value="1"/>
</dbReference>
<evidence type="ECO:0000256" key="3">
    <source>
        <dbReference type="ARBA" id="ARBA00022842"/>
    </source>
</evidence>
<dbReference type="PRINTS" id="PR00502">
    <property type="entry name" value="NUDIXFAMILY"/>
</dbReference>
<comment type="caution">
    <text evidence="6">The sequence shown here is derived from an EMBL/GenBank/DDBJ whole genome shotgun (WGS) entry which is preliminary data.</text>
</comment>
<dbReference type="AlphaFoldDB" id="A0A7X4GG34"/>
<dbReference type="PANTHER" id="PTHR43046">
    <property type="entry name" value="GDP-MANNOSE MANNOSYL HYDROLASE"/>
    <property type="match status" value="1"/>
</dbReference>
<sequence>MTPRIPRPAARIILTDDAGRVLLFRFDPADRPPFWCTPGGALEPGESYEEAARRELQEETGIIANPGQQVARKVAEFITIEGVPVVADERYFRVGLPSGADPEGIDPSGHTELERAVMRSWRWFDRDALAALQEPFFPEDLLHLL</sequence>
<keyword evidence="2 4" id="KW-0378">Hydrolase</keyword>
<dbReference type="GO" id="GO:0016787">
    <property type="term" value="F:hydrolase activity"/>
    <property type="evidence" value="ECO:0007669"/>
    <property type="project" value="UniProtKB-KW"/>
</dbReference>
<evidence type="ECO:0000313" key="6">
    <source>
        <dbReference type="EMBL" id="MYL97908.1"/>
    </source>
</evidence>
<evidence type="ECO:0000313" key="7">
    <source>
        <dbReference type="Proteomes" id="UP000465810"/>
    </source>
</evidence>
<dbReference type="InterPro" id="IPR020476">
    <property type="entry name" value="Nudix_hydrolase"/>
</dbReference>
<dbReference type="SUPFAM" id="SSF55811">
    <property type="entry name" value="Nudix"/>
    <property type="match status" value="1"/>
</dbReference>
<dbReference type="InterPro" id="IPR020084">
    <property type="entry name" value="NUDIX_hydrolase_CS"/>
</dbReference>